<sequence>MNEYNFLPLWYRKRVKEKSYLRFKINLVILLLCITIIGIDIIINSKNIISINKEVEQSIQNVKVERNRLYVMRKKKISTINTLKNFIVYLGDKKNFFYVKIKDKKIQLDGSYSDKQKISEFIEYIEKSKKIKILDLESVTENNNIRLKISLEVNND</sequence>
<evidence type="ECO:0000313" key="3">
    <source>
        <dbReference type="Proteomes" id="UP001079657"/>
    </source>
</evidence>
<feature type="transmembrane region" description="Helical" evidence="1">
    <location>
        <begin position="21"/>
        <end position="43"/>
    </location>
</feature>
<evidence type="ECO:0008006" key="4">
    <source>
        <dbReference type="Google" id="ProtNLM"/>
    </source>
</evidence>
<keyword evidence="1" id="KW-0812">Transmembrane</keyword>
<reference evidence="2" key="1">
    <citation type="submission" date="2022-12" db="EMBL/GenBank/DDBJ databases">
        <authorList>
            <person name="Wang J."/>
        </authorList>
    </citation>
    <scope>NUCLEOTIDE SEQUENCE</scope>
    <source>
        <strain evidence="2">HY-42-06</strain>
    </source>
</reference>
<gene>
    <name evidence="2" type="ORF">OXH55_06745</name>
</gene>
<accession>A0ABT4CMP1</accession>
<evidence type="ECO:0000313" key="2">
    <source>
        <dbReference type="EMBL" id="MCY6370328.1"/>
    </source>
</evidence>
<keyword evidence="1" id="KW-0472">Membrane</keyword>
<evidence type="ECO:0000256" key="1">
    <source>
        <dbReference type="SAM" id="Phobius"/>
    </source>
</evidence>
<comment type="caution">
    <text evidence="2">The sequence shown here is derived from an EMBL/GenBank/DDBJ whole genome shotgun (WGS) entry which is preliminary data.</text>
</comment>
<dbReference type="Proteomes" id="UP001079657">
    <property type="component" value="Unassembled WGS sequence"/>
</dbReference>
<organism evidence="2 3">
    <name type="scientific">Clostridium ganghwense</name>
    <dbReference type="NCBI Taxonomy" id="312089"/>
    <lineage>
        <taxon>Bacteria</taxon>
        <taxon>Bacillati</taxon>
        <taxon>Bacillota</taxon>
        <taxon>Clostridia</taxon>
        <taxon>Eubacteriales</taxon>
        <taxon>Clostridiaceae</taxon>
        <taxon>Clostridium</taxon>
    </lineage>
</organism>
<proteinExistence type="predicted"/>
<name>A0ABT4CMP1_9CLOT</name>
<protein>
    <recommendedName>
        <fullName evidence="4">Fimbrial assembly protein</fullName>
    </recommendedName>
</protein>
<dbReference type="EMBL" id="JAPQES010000002">
    <property type="protein sequence ID" value="MCY6370328.1"/>
    <property type="molecule type" value="Genomic_DNA"/>
</dbReference>
<keyword evidence="1" id="KW-1133">Transmembrane helix</keyword>
<dbReference type="RefSeq" id="WP_268049073.1">
    <property type="nucleotide sequence ID" value="NZ_JAPQES010000002.1"/>
</dbReference>
<keyword evidence="3" id="KW-1185">Reference proteome</keyword>